<keyword evidence="10 11" id="KW-0472">Membrane</keyword>
<dbReference type="Gene3D" id="3.30.70.1450">
    <property type="entry name" value="Regulator of K+ conductance, C-terminal domain"/>
    <property type="match status" value="1"/>
</dbReference>
<accession>A0A1K2HGQ6</accession>
<dbReference type="SUPFAM" id="SSF51735">
    <property type="entry name" value="NAD(P)-binding Rossmann-fold domains"/>
    <property type="match status" value="1"/>
</dbReference>
<gene>
    <name evidence="14" type="ORF">SAMN02745887_01839</name>
</gene>
<dbReference type="InterPro" id="IPR036291">
    <property type="entry name" value="NAD(P)-bd_dom_sf"/>
</dbReference>
<keyword evidence="4" id="KW-0050">Antiport</keyword>
<name>A0A1K2HGQ6_9NEIS</name>
<feature type="transmembrane region" description="Helical" evidence="11">
    <location>
        <begin position="85"/>
        <end position="107"/>
    </location>
</feature>
<reference evidence="14 15" key="1">
    <citation type="submission" date="2016-11" db="EMBL/GenBank/DDBJ databases">
        <authorList>
            <person name="Jaros S."/>
            <person name="Januszkiewicz K."/>
            <person name="Wedrychowicz H."/>
        </authorList>
    </citation>
    <scope>NUCLEOTIDE SEQUENCE [LARGE SCALE GENOMIC DNA]</scope>
    <source>
        <strain evidence="14 15">DSM 18899</strain>
    </source>
</reference>
<feature type="domain" description="RCK N-terminal" evidence="12">
    <location>
        <begin position="406"/>
        <end position="523"/>
    </location>
</feature>
<proteinExistence type="inferred from homology"/>
<dbReference type="InterPro" id="IPR003148">
    <property type="entry name" value="RCK_N"/>
</dbReference>
<dbReference type="GO" id="GO:0005886">
    <property type="term" value="C:plasma membrane"/>
    <property type="evidence" value="ECO:0007669"/>
    <property type="project" value="TreeGrafter"/>
</dbReference>
<dbReference type="Pfam" id="PF02080">
    <property type="entry name" value="TrkA_C"/>
    <property type="match status" value="1"/>
</dbReference>
<feature type="transmembrane region" description="Helical" evidence="11">
    <location>
        <begin position="146"/>
        <end position="169"/>
    </location>
</feature>
<comment type="similarity">
    <text evidence="2">Belongs to the monovalent cation:proton antiporter 2 (CPA2) transporter (TC 2.A.37) family.</text>
</comment>
<evidence type="ECO:0000256" key="7">
    <source>
        <dbReference type="ARBA" id="ARBA00022958"/>
    </source>
</evidence>
<dbReference type="FunFam" id="3.40.50.720:FF:000036">
    <property type="entry name" value="Glutathione-regulated potassium-efflux system protein KefB"/>
    <property type="match status" value="1"/>
</dbReference>
<feature type="transmembrane region" description="Helical" evidence="11">
    <location>
        <begin position="216"/>
        <end position="233"/>
    </location>
</feature>
<evidence type="ECO:0000256" key="10">
    <source>
        <dbReference type="ARBA" id="ARBA00023136"/>
    </source>
</evidence>
<dbReference type="GO" id="GO:0008324">
    <property type="term" value="F:monoatomic cation transmembrane transporter activity"/>
    <property type="evidence" value="ECO:0007669"/>
    <property type="project" value="InterPro"/>
</dbReference>
<dbReference type="Pfam" id="PF00999">
    <property type="entry name" value="Na_H_Exchanger"/>
    <property type="match status" value="1"/>
</dbReference>
<dbReference type="NCBIfam" id="TIGR00932">
    <property type="entry name" value="2a37"/>
    <property type="match status" value="1"/>
</dbReference>
<evidence type="ECO:0000256" key="5">
    <source>
        <dbReference type="ARBA" id="ARBA00022538"/>
    </source>
</evidence>
<evidence type="ECO:0000256" key="6">
    <source>
        <dbReference type="ARBA" id="ARBA00022692"/>
    </source>
</evidence>
<evidence type="ECO:0000259" key="12">
    <source>
        <dbReference type="PROSITE" id="PS51201"/>
    </source>
</evidence>
<keyword evidence="9" id="KW-0406">Ion transport</keyword>
<keyword evidence="5" id="KW-0633">Potassium transport</keyword>
<dbReference type="InterPro" id="IPR006037">
    <property type="entry name" value="RCK_C"/>
</dbReference>
<dbReference type="GO" id="GO:0006813">
    <property type="term" value="P:potassium ion transport"/>
    <property type="evidence" value="ECO:0007669"/>
    <property type="project" value="UniProtKB-KW"/>
</dbReference>
<protein>
    <submittedName>
        <fullName evidence="14">Monovalent cation:H+ antiporter-2, CPA2 family</fullName>
    </submittedName>
</protein>
<evidence type="ECO:0000256" key="9">
    <source>
        <dbReference type="ARBA" id="ARBA00023065"/>
    </source>
</evidence>
<feature type="transmembrane region" description="Helical" evidence="11">
    <location>
        <begin position="269"/>
        <end position="289"/>
    </location>
</feature>
<keyword evidence="6 11" id="KW-0812">Transmembrane</keyword>
<dbReference type="SUPFAM" id="SSF116726">
    <property type="entry name" value="TrkA C-terminal domain-like"/>
    <property type="match status" value="1"/>
</dbReference>
<feature type="transmembrane region" description="Helical" evidence="11">
    <location>
        <begin position="295"/>
        <end position="316"/>
    </location>
</feature>
<feature type="transmembrane region" description="Helical" evidence="11">
    <location>
        <begin position="57"/>
        <end position="73"/>
    </location>
</feature>
<keyword evidence="7" id="KW-0630">Potassium</keyword>
<evidence type="ECO:0000259" key="13">
    <source>
        <dbReference type="PROSITE" id="PS51202"/>
    </source>
</evidence>
<dbReference type="Pfam" id="PF02254">
    <property type="entry name" value="TrkA_N"/>
    <property type="match status" value="1"/>
</dbReference>
<feature type="transmembrane region" description="Helical" evidence="11">
    <location>
        <begin position="328"/>
        <end position="350"/>
    </location>
</feature>
<feature type="transmembrane region" description="Helical" evidence="11">
    <location>
        <begin position="356"/>
        <end position="373"/>
    </location>
</feature>
<dbReference type="GO" id="GO:0012505">
    <property type="term" value="C:endomembrane system"/>
    <property type="evidence" value="ECO:0007669"/>
    <property type="project" value="UniProtKB-SubCell"/>
</dbReference>
<organism evidence="14 15">
    <name type="scientific">Chitinimonas taiwanensis DSM 18899</name>
    <dbReference type="NCBI Taxonomy" id="1121279"/>
    <lineage>
        <taxon>Bacteria</taxon>
        <taxon>Pseudomonadati</taxon>
        <taxon>Pseudomonadota</taxon>
        <taxon>Betaproteobacteria</taxon>
        <taxon>Neisseriales</taxon>
        <taxon>Chitinibacteraceae</taxon>
        <taxon>Chitinimonas</taxon>
    </lineage>
</organism>
<feature type="transmembrane region" description="Helical" evidence="11">
    <location>
        <begin position="113"/>
        <end position="134"/>
    </location>
</feature>
<dbReference type="Gene3D" id="3.40.50.720">
    <property type="entry name" value="NAD(P)-binding Rossmann-like Domain"/>
    <property type="match status" value="1"/>
</dbReference>
<comment type="subcellular location">
    <subcellularLocation>
        <location evidence="1">Endomembrane system</location>
        <topology evidence="1">Multi-pass membrane protein</topology>
    </subcellularLocation>
</comment>
<keyword evidence="3" id="KW-0813">Transport</keyword>
<dbReference type="STRING" id="1121279.SAMN02745887_01839"/>
<evidence type="ECO:0000256" key="1">
    <source>
        <dbReference type="ARBA" id="ARBA00004127"/>
    </source>
</evidence>
<sequence>MHHALETVLLLLAAAVAVVTLCRRFQLPAMLGYLLVGIAIGPHAAGLIASSSEASELAEYGVVFLMFSLGLEFSLPRLVAMRSTVFGLGSAQMASTMLLVMLATLLYGLPWQVGLVLGGILAMSSTAIVTKLLAERVEVNATHGQQAIGVLLFQDLAVVPLLIVTPALARPSGDLGLALGVAALKIAITLVVLLYFGPKLLRPLFHLVAKGRSTELFVLNVLLVTLGISYVTAQAGLSLALGAFLAGMLIAETEYRHQVEEDIRPFRDLLLGLFFITVGMRLDLGAVWAHFLAVLLLFLFLTVGKAALIAGLTRWFGRSSSTAVRTGLALGQGGEFGFVLLALAASSGLLPRAVEQVALAAILLSMLAAPFLIQRSDAIVRRFIASDWMLQAMRLTQLAAKTIATSDHVILCGYGRSGQALARVLQQEDVSIYALDLDPERVKEAAAAGESVSFGDATRREVLMSAGLSRARALIVTYDHTPSALKILDIVRHERPDLPVIVRTWDDSDIEKLRAAGADEVVAEIMEGSLMLASHALMLLGVPLNRVLRHIRDAREQRYSLFKGFFRGASDDSIEEQAQPRLHSVQLIAGAAAVGRTLPDLKLADDGVSLKSLRHAGRKVDEPPADQILVVGDVMVLLGAPEALARAERRLLQGE</sequence>
<feature type="domain" description="RCK C-terminal" evidence="13">
    <location>
        <begin position="570"/>
        <end position="653"/>
    </location>
</feature>
<evidence type="ECO:0000313" key="15">
    <source>
        <dbReference type="Proteomes" id="UP000186513"/>
    </source>
</evidence>
<dbReference type="GO" id="GO:1902600">
    <property type="term" value="P:proton transmembrane transport"/>
    <property type="evidence" value="ECO:0007669"/>
    <property type="project" value="InterPro"/>
</dbReference>
<dbReference type="PANTHER" id="PTHR46157:SF4">
    <property type="entry name" value="K(+) EFFLUX ANTIPORTER 3, CHLOROPLASTIC"/>
    <property type="match status" value="1"/>
</dbReference>
<dbReference type="Proteomes" id="UP000186513">
    <property type="component" value="Unassembled WGS sequence"/>
</dbReference>
<feature type="transmembrane region" description="Helical" evidence="11">
    <location>
        <begin position="175"/>
        <end position="196"/>
    </location>
</feature>
<dbReference type="GO" id="GO:0015297">
    <property type="term" value="F:antiporter activity"/>
    <property type="evidence" value="ECO:0007669"/>
    <property type="project" value="UniProtKB-KW"/>
</dbReference>
<evidence type="ECO:0000313" key="14">
    <source>
        <dbReference type="EMBL" id="SFZ76008.1"/>
    </source>
</evidence>
<dbReference type="AlphaFoldDB" id="A0A1K2HGQ6"/>
<dbReference type="InterPro" id="IPR004771">
    <property type="entry name" value="K/H_exchanger"/>
</dbReference>
<evidence type="ECO:0000256" key="3">
    <source>
        <dbReference type="ARBA" id="ARBA00022448"/>
    </source>
</evidence>
<dbReference type="EMBL" id="FPKR01000006">
    <property type="protein sequence ID" value="SFZ76008.1"/>
    <property type="molecule type" value="Genomic_DNA"/>
</dbReference>
<dbReference type="PROSITE" id="PS51202">
    <property type="entry name" value="RCK_C"/>
    <property type="match status" value="1"/>
</dbReference>
<evidence type="ECO:0000256" key="11">
    <source>
        <dbReference type="SAM" id="Phobius"/>
    </source>
</evidence>
<dbReference type="PANTHER" id="PTHR46157">
    <property type="entry name" value="K(+) EFFLUX ANTIPORTER 3, CHLOROPLASTIC"/>
    <property type="match status" value="1"/>
</dbReference>
<evidence type="ECO:0000256" key="8">
    <source>
        <dbReference type="ARBA" id="ARBA00022989"/>
    </source>
</evidence>
<dbReference type="Gene3D" id="1.20.1530.20">
    <property type="match status" value="1"/>
</dbReference>
<keyword evidence="15" id="KW-1185">Reference proteome</keyword>
<dbReference type="OrthoDB" id="9781411at2"/>
<evidence type="ECO:0000256" key="2">
    <source>
        <dbReference type="ARBA" id="ARBA00005551"/>
    </source>
</evidence>
<dbReference type="RefSeq" id="WP_072428348.1">
    <property type="nucleotide sequence ID" value="NZ_FPKR01000006.1"/>
</dbReference>
<keyword evidence="8 11" id="KW-1133">Transmembrane helix</keyword>
<evidence type="ECO:0000256" key="4">
    <source>
        <dbReference type="ARBA" id="ARBA00022449"/>
    </source>
</evidence>
<dbReference type="InterPro" id="IPR038770">
    <property type="entry name" value="Na+/solute_symporter_sf"/>
</dbReference>
<dbReference type="InterPro" id="IPR006153">
    <property type="entry name" value="Cation/H_exchanger_TM"/>
</dbReference>
<dbReference type="PROSITE" id="PS51201">
    <property type="entry name" value="RCK_N"/>
    <property type="match status" value="1"/>
</dbReference>
<dbReference type="InterPro" id="IPR036721">
    <property type="entry name" value="RCK_C_sf"/>
</dbReference>